<evidence type="ECO:0000313" key="4">
    <source>
        <dbReference type="Proteomes" id="UP000596035"/>
    </source>
</evidence>
<gene>
    <name evidence="1" type="ORF">ADH66_01270</name>
    <name evidence="2" type="ORF">I5Q82_11275</name>
</gene>
<evidence type="ECO:0000313" key="3">
    <source>
        <dbReference type="Proteomes" id="UP000196710"/>
    </source>
</evidence>
<proteinExistence type="predicted"/>
<dbReference type="KEGG" id="amur:ADH66_01270"/>
<dbReference type="Pfam" id="PF12672">
    <property type="entry name" value="DUF3793"/>
    <property type="match status" value="1"/>
</dbReference>
<organism evidence="2 4">
    <name type="scientific">Acutalibacter muris</name>
    <dbReference type="NCBI Taxonomy" id="1796620"/>
    <lineage>
        <taxon>Bacteria</taxon>
        <taxon>Bacillati</taxon>
        <taxon>Bacillota</taxon>
        <taxon>Clostridia</taxon>
        <taxon>Eubacteriales</taxon>
        <taxon>Acutalibacteraceae</taxon>
        <taxon>Acutalibacter</taxon>
    </lineage>
</organism>
<evidence type="ECO:0000313" key="1">
    <source>
        <dbReference type="EMBL" id="ASB39403.1"/>
    </source>
</evidence>
<dbReference type="InterPro" id="IPR024523">
    <property type="entry name" value="DUF3793"/>
</dbReference>
<dbReference type="Proteomes" id="UP000196710">
    <property type="component" value="Chromosome"/>
</dbReference>
<reference evidence="3" key="2">
    <citation type="submission" date="2017-05" db="EMBL/GenBank/DDBJ databases">
        <title>Improved OligoMM genomes.</title>
        <authorList>
            <person name="Garzetti D."/>
        </authorList>
    </citation>
    <scope>NUCLEOTIDE SEQUENCE [LARGE SCALE GENOMIC DNA]</scope>
    <source>
        <strain evidence="3">KB18</strain>
    </source>
</reference>
<dbReference type="AlphaFoldDB" id="A0A1Z2XLV7"/>
<evidence type="ECO:0000313" key="2">
    <source>
        <dbReference type="EMBL" id="QQR28694.1"/>
    </source>
</evidence>
<reference evidence="2 4" key="3">
    <citation type="submission" date="2020-11" db="EMBL/GenBank/DDBJ databases">
        <title>Closed and high quality bacterial genomes of the OMM12 community.</title>
        <authorList>
            <person name="Marbouty M."/>
            <person name="Lamy-Besnier Q."/>
            <person name="Debarbieux L."/>
            <person name="Koszul R."/>
        </authorList>
    </citation>
    <scope>NUCLEOTIDE SEQUENCE [LARGE SCALE GENOMIC DNA]</scope>
    <source>
        <strain evidence="2 4">KB18</strain>
    </source>
</reference>
<sequence>MSADSLVRYCSPTLAGLKTGSLLSCPYSSREEMHRQLRQWNLLLGRKGLRVLPLRFSRGRGLVYVYRPSRLCRDLDCGAAQELLLGRGYPAGHPSLCIAHLTARLGEGDAFPHEIGLFIGYPPEDVRGFIEQGAAACKCCGCWKVYGDVEAAQKVFAKHRKCTSTYCRLLAQGRSIEQLTVADLI</sequence>
<protein>
    <submittedName>
        <fullName evidence="2">DUF3793 family protein</fullName>
    </submittedName>
</protein>
<dbReference type="EMBL" id="CP065321">
    <property type="protein sequence ID" value="QQR28694.1"/>
    <property type="molecule type" value="Genomic_DNA"/>
</dbReference>
<dbReference type="RefSeq" id="WP_066536705.1">
    <property type="nucleotide sequence ID" value="NZ_CP021422.1"/>
</dbReference>
<dbReference type="Proteomes" id="UP000596035">
    <property type="component" value="Chromosome"/>
</dbReference>
<reference evidence="1" key="1">
    <citation type="journal article" date="2017" name="Genome Announc.">
        <title>High-Quality Whole-Genome Sequences of the Oligo-Mouse-Microbiota Bacterial Community.</title>
        <authorList>
            <person name="Garzetti D."/>
            <person name="Brugiroux S."/>
            <person name="Bunk B."/>
            <person name="Pukall R."/>
            <person name="McCoy K.D."/>
            <person name="Macpherson A.J."/>
            <person name="Stecher B."/>
        </authorList>
    </citation>
    <scope>NUCLEOTIDE SEQUENCE</scope>
    <source>
        <strain evidence="1">KB18</strain>
    </source>
</reference>
<name>A0A1Z2XLV7_9FIRM</name>
<keyword evidence="3" id="KW-1185">Reference proteome</keyword>
<accession>A0A1Z2XLV7</accession>
<dbReference type="EMBL" id="CP021422">
    <property type="protein sequence ID" value="ASB39403.1"/>
    <property type="molecule type" value="Genomic_DNA"/>
</dbReference>